<evidence type="ECO:0000313" key="1">
    <source>
        <dbReference type="EMBL" id="KAL0279100.1"/>
    </source>
</evidence>
<dbReference type="EMBL" id="JARGDH010000001">
    <property type="protein sequence ID" value="KAL0279100.1"/>
    <property type="molecule type" value="Genomic_DNA"/>
</dbReference>
<accession>A0AAW2IC97</accession>
<sequence length="94" mass="10796">MGVAHYMGDSIEDGKVVVLDQKKEDDLTTYHVKVPVSGEKDNGNMHFWIQRRDDQDALLKRIELQLRKTNGTLLICDRTKTLPKKEEKAEKAQS</sequence>
<reference evidence="1" key="1">
    <citation type="journal article" date="2024" name="Gigascience">
        <title>Chromosome-level genome of the poultry shaft louse Menopon gallinae provides insight into the host-switching and adaptive evolution of parasitic lice.</title>
        <authorList>
            <person name="Xu Y."/>
            <person name="Ma L."/>
            <person name="Liu S."/>
            <person name="Liang Y."/>
            <person name="Liu Q."/>
            <person name="He Z."/>
            <person name="Tian L."/>
            <person name="Duan Y."/>
            <person name="Cai W."/>
            <person name="Li H."/>
            <person name="Song F."/>
        </authorList>
    </citation>
    <scope>NUCLEOTIDE SEQUENCE</scope>
    <source>
        <strain evidence="1">Cailab_2023a</strain>
    </source>
</reference>
<gene>
    <name evidence="1" type="ORF">PYX00_000722</name>
</gene>
<protein>
    <submittedName>
        <fullName evidence="1">Uncharacterized protein</fullName>
    </submittedName>
</protein>
<comment type="caution">
    <text evidence="1">The sequence shown here is derived from an EMBL/GenBank/DDBJ whole genome shotgun (WGS) entry which is preliminary data.</text>
</comment>
<dbReference type="AlphaFoldDB" id="A0AAW2IC97"/>
<name>A0AAW2IC97_9NEOP</name>
<organism evidence="1">
    <name type="scientific">Menopon gallinae</name>
    <name type="common">poultry shaft louse</name>
    <dbReference type="NCBI Taxonomy" id="328185"/>
    <lineage>
        <taxon>Eukaryota</taxon>
        <taxon>Metazoa</taxon>
        <taxon>Ecdysozoa</taxon>
        <taxon>Arthropoda</taxon>
        <taxon>Hexapoda</taxon>
        <taxon>Insecta</taxon>
        <taxon>Pterygota</taxon>
        <taxon>Neoptera</taxon>
        <taxon>Paraneoptera</taxon>
        <taxon>Psocodea</taxon>
        <taxon>Troctomorpha</taxon>
        <taxon>Phthiraptera</taxon>
        <taxon>Amblycera</taxon>
        <taxon>Menoponidae</taxon>
        <taxon>Menopon</taxon>
    </lineage>
</organism>
<proteinExistence type="predicted"/>